<evidence type="ECO:0000313" key="5">
    <source>
        <dbReference type="Proteomes" id="UP000287447"/>
    </source>
</evidence>
<feature type="transmembrane region" description="Helical" evidence="3">
    <location>
        <begin position="42"/>
        <end position="61"/>
    </location>
</feature>
<dbReference type="Pfam" id="PF09527">
    <property type="entry name" value="ATPase_gene1"/>
    <property type="match status" value="1"/>
</dbReference>
<proteinExistence type="inferred from homology"/>
<dbReference type="GO" id="GO:1902600">
    <property type="term" value="P:proton transmembrane transport"/>
    <property type="evidence" value="ECO:0007669"/>
    <property type="project" value="UniProtKB-KW"/>
</dbReference>
<evidence type="ECO:0000313" key="4">
    <source>
        <dbReference type="EMBL" id="RVU35032.1"/>
    </source>
</evidence>
<dbReference type="PIRSF" id="PIRSF032126">
    <property type="entry name" value="F0F1_ATP_synthase_subunit_I"/>
    <property type="match status" value="1"/>
</dbReference>
<gene>
    <name evidence="4" type="ORF">EOI86_19575</name>
</gene>
<evidence type="ECO:0000256" key="3">
    <source>
        <dbReference type="SAM" id="Phobius"/>
    </source>
</evidence>
<dbReference type="OrthoDB" id="15401at2"/>
<reference evidence="5" key="1">
    <citation type="submission" date="2019-01" db="EMBL/GenBank/DDBJ databases">
        <title>Gri0909 isolated from a small marine red alga.</title>
        <authorList>
            <person name="Kim J."/>
            <person name="Jeong S.E."/>
            <person name="Jeon C.O."/>
        </authorList>
    </citation>
    <scope>NUCLEOTIDE SEQUENCE [LARGE SCALE GENOMIC DNA]</scope>
    <source>
        <strain evidence="5">Gri0909</strain>
    </source>
</reference>
<dbReference type="EMBL" id="SADE01000003">
    <property type="protein sequence ID" value="RVU35032.1"/>
    <property type="molecule type" value="Genomic_DNA"/>
</dbReference>
<comment type="similarity">
    <text evidence="1">Belongs to the bacterial AtpI family.</text>
</comment>
<evidence type="ECO:0000256" key="1">
    <source>
        <dbReference type="PIRNR" id="PIRNR032126"/>
    </source>
</evidence>
<feature type="region of interest" description="Disordered" evidence="2">
    <location>
        <begin position="98"/>
        <end position="119"/>
    </location>
</feature>
<dbReference type="GO" id="GO:0045259">
    <property type="term" value="C:proton-transporting ATP synthase complex"/>
    <property type="evidence" value="ECO:0007669"/>
    <property type="project" value="UniProtKB-UniRule"/>
</dbReference>
<dbReference type="Proteomes" id="UP000287447">
    <property type="component" value="Unassembled WGS sequence"/>
</dbReference>
<feature type="region of interest" description="Disordered" evidence="2">
    <location>
        <begin position="1"/>
        <end position="38"/>
    </location>
</feature>
<keyword evidence="1" id="KW-0375">Hydrogen ion transport</keyword>
<organism evidence="4 5">
    <name type="scientific">Hwanghaeella grinnelliae</name>
    <dbReference type="NCBI Taxonomy" id="2500179"/>
    <lineage>
        <taxon>Bacteria</taxon>
        <taxon>Pseudomonadati</taxon>
        <taxon>Pseudomonadota</taxon>
        <taxon>Alphaproteobacteria</taxon>
        <taxon>Rhodospirillales</taxon>
        <taxon>Rhodospirillaceae</taxon>
        <taxon>Hwanghaeella</taxon>
    </lineage>
</organism>
<keyword evidence="1 3" id="KW-0472">Membrane</keyword>
<evidence type="ECO:0000256" key="2">
    <source>
        <dbReference type="SAM" id="MobiDB-lite"/>
    </source>
</evidence>
<comment type="function">
    <text evidence="1">A possible function for this protein is to guide the assembly of the membrane sector of the ATPase enzyme complex.</text>
</comment>
<dbReference type="InterPro" id="IPR032820">
    <property type="entry name" value="ATPase_put"/>
</dbReference>
<keyword evidence="1" id="KW-0406">Ion transport</keyword>
<dbReference type="InterPro" id="IPR016989">
    <property type="entry name" value="Atp1_alphaprobac"/>
</dbReference>
<name>A0A437QKR2_9PROT</name>
<keyword evidence="3" id="KW-0812">Transmembrane</keyword>
<keyword evidence="5" id="KW-1185">Reference proteome</keyword>
<comment type="caution">
    <text evidence="4">The sequence shown here is derived from an EMBL/GenBank/DDBJ whole genome shotgun (WGS) entry which is preliminary data.</text>
</comment>
<accession>A0A437QKR2</accession>
<keyword evidence="1" id="KW-0813">Transport</keyword>
<sequence length="119" mass="12707">MDSPDSGSSMQDLDRRLQAAKKKHEPKRSADDSPRDMSGVGVGLRIAVDLVAGVAVGVGIGWGLDNWLETKPWFLLLFTILGFCAGMLNVYRTARQLEDKKSQADATTGPDGDTDNGGA</sequence>
<feature type="compositionally biased region" description="Polar residues" evidence="2">
    <location>
        <begin position="1"/>
        <end position="11"/>
    </location>
</feature>
<dbReference type="AlphaFoldDB" id="A0A437QKR2"/>
<protein>
    <recommendedName>
        <fullName evidence="1">ATP synthase protein I</fullName>
    </recommendedName>
</protein>
<feature type="transmembrane region" description="Helical" evidence="3">
    <location>
        <begin position="73"/>
        <end position="91"/>
    </location>
</feature>
<keyword evidence="3" id="KW-1133">Transmembrane helix</keyword>